<accession>A0A6L9UAT7</accession>
<dbReference type="AlphaFoldDB" id="A0A6L9UAT7"/>
<keyword evidence="2" id="KW-0560">Oxidoreductase</keyword>
<name>A0A6L9UAT7_9HYPH</name>
<gene>
    <name evidence="4" type="ORF">GR212_22765</name>
</gene>
<reference evidence="4 5" key="1">
    <citation type="submission" date="2019-12" db="EMBL/GenBank/DDBJ databases">
        <title>Rhizobium genotypes associated with high levels of biological nitrogen fixation by grain legumes in a temperate-maritime cropping system.</title>
        <authorList>
            <person name="Maluk M."/>
            <person name="Francesc Ferrando Molina F."/>
            <person name="Lopez Del Egido L."/>
            <person name="Lafos M."/>
            <person name="Langarica-Fuentes A."/>
            <person name="Gebre Yohannes G."/>
            <person name="Young M.W."/>
            <person name="Martin P."/>
            <person name="Gantlett R."/>
            <person name="Kenicer G."/>
            <person name="Hawes C."/>
            <person name="Begg G.S."/>
            <person name="Quilliam R.S."/>
            <person name="Squire G.R."/>
            <person name="Poole P.S."/>
            <person name="Young P.W."/>
            <person name="Iannetta P.M."/>
            <person name="James E.K."/>
        </authorList>
    </citation>
    <scope>NUCLEOTIDE SEQUENCE [LARGE SCALE GENOMIC DNA]</scope>
    <source>
        <strain evidence="4 5">JHI1118</strain>
    </source>
</reference>
<dbReference type="SUPFAM" id="SSF55469">
    <property type="entry name" value="FMN-dependent nitroreductase-like"/>
    <property type="match status" value="1"/>
</dbReference>
<sequence>MPHPTVALIEQRVSARRFDPSHVLTRIEIEELVRLATRAPTAFNLQNWRFIAVLTPEAKMKLRHFAYDQLKISDAAMTFIICGQSPDYATVSERLRPAVESGLMTEAMASEWQEEARAKYDDNPKAARDEAIRSAALGTATLIYAAEATDLKSGSMGGFDADAVSHEFGLAPSEIPVMLVAVGRAAPGNWSQKPRRPLSEVLRIS</sequence>
<dbReference type="GO" id="GO:0016491">
    <property type="term" value="F:oxidoreductase activity"/>
    <property type="evidence" value="ECO:0007669"/>
    <property type="project" value="UniProtKB-KW"/>
</dbReference>
<feature type="domain" description="Nitroreductase" evidence="3">
    <location>
        <begin position="9"/>
        <end position="184"/>
    </location>
</feature>
<comment type="similarity">
    <text evidence="1">Belongs to the nitroreductase family.</text>
</comment>
<comment type="caution">
    <text evidence="4">The sequence shown here is derived from an EMBL/GenBank/DDBJ whole genome shotgun (WGS) entry which is preliminary data.</text>
</comment>
<evidence type="ECO:0000256" key="1">
    <source>
        <dbReference type="ARBA" id="ARBA00007118"/>
    </source>
</evidence>
<dbReference type="InterPro" id="IPR000415">
    <property type="entry name" value="Nitroreductase-like"/>
</dbReference>
<evidence type="ECO:0000313" key="4">
    <source>
        <dbReference type="EMBL" id="NEI72411.1"/>
    </source>
</evidence>
<dbReference type="PANTHER" id="PTHR43673">
    <property type="entry name" value="NAD(P)H NITROREDUCTASE YDGI-RELATED"/>
    <property type="match status" value="1"/>
</dbReference>
<evidence type="ECO:0000313" key="5">
    <source>
        <dbReference type="Proteomes" id="UP000483035"/>
    </source>
</evidence>
<proteinExistence type="inferred from homology"/>
<dbReference type="Pfam" id="PF00881">
    <property type="entry name" value="Nitroreductase"/>
    <property type="match status" value="1"/>
</dbReference>
<evidence type="ECO:0000259" key="3">
    <source>
        <dbReference type="Pfam" id="PF00881"/>
    </source>
</evidence>
<dbReference type="RefSeq" id="WP_163989753.1">
    <property type="nucleotide sequence ID" value="NZ_WUEY01000012.1"/>
</dbReference>
<dbReference type="Gene3D" id="3.40.109.10">
    <property type="entry name" value="NADH Oxidase"/>
    <property type="match status" value="1"/>
</dbReference>
<dbReference type="Proteomes" id="UP000483035">
    <property type="component" value="Unassembled WGS sequence"/>
</dbReference>
<evidence type="ECO:0000256" key="2">
    <source>
        <dbReference type="ARBA" id="ARBA00023002"/>
    </source>
</evidence>
<dbReference type="EMBL" id="WUEY01000012">
    <property type="protein sequence ID" value="NEI72411.1"/>
    <property type="molecule type" value="Genomic_DNA"/>
</dbReference>
<protein>
    <submittedName>
        <fullName evidence="4">Nitroreductase family protein</fullName>
    </submittedName>
</protein>
<dbReference type="InterPro" id="IPR029479">
    <property type="entry name" value="Nitroreductase"/>
</dbReference>
<organism evidence="4 5">
    <name type="scientific">Rhizobium lusitanum</name>
    <dbReference type="NCBI Taxonomy" id="293958"/>
    <lineage>
        <taxon>Bacteria</taxon>
        <taxon>Pseudomonadati</taxon>
        <taxon>Pseudomonadota</taxon>
        <taxon>Alphaproteobacteria</taxon>
        <taxon>Hyphomicrobiales</taxon>
        <taxon>Rhizobiaceae</taxon>
        <taxon>Rhizobium/Agrobacterium group</taxon>
        <taxon>Rhizobium</taxon>
    </lineage>
</organism>